<evidence type="ECO:0000256" key="5">
    <source>
        <dbReference type="ARBA" id="ARBA00023163"/>
    </source>
</evidence>
<dbReference type="PANTHER" id="PTHR45967">
    <property type="entry name" value="G-BOX-BINDING FACTOR 3-RELATED"/>
    <property type="match status" value="1"/>
</dbReference>
<evidence type="ECO:0000256" key="2">
    <source>
        <dbReference type="ARBA" id="ARBA00007163"/>
    </source>
</evidence>
<dbReference type="PANTHER" id="PTHR45967:SF2">
    <property type="entry name" value="BZIP TRANSCRIPTION FACTOR 68"/>
    <property type="match status" value="1"/>
</dbReference>
<organism evidence="8">
    <name type="scientific">Brassica napus</name>
    <name type="common">Rape</name>
    <dbReference type="NCBI Taxonomy" id="3708"/>
    <lineage>
        <taxon>Eukaryota</taxon>
        <taxon>Viridiplantae</taxon>
        <taxon>Streptophyta</taxon>
        <taxon>Embryophyta</taxon>
        <taxon>Tracheophyta</taxon>
        <taxon>Spermatophyta</taxon>
        <taxon>Magnoliopsida</taxon>
        <taxon>eudicotyledons</taxon>
        <taxon>Gunneridae</taxon>
        <taxon>Pentapetalae</taxon>
        <taxon>rosids</taxon>
        <taxon>malvids</taxon>
        <taxon>Brassicales</taxon>
        <taxon>Brassicaceae</taxon>
        <taxon>Brassiceae</taxon>
        <taxon>Brassica</taxon>
    </lineage>
</organism>
<dbReference type="InterPro" id="IPR004827">
    <property type="entry name" value="bZIP"/>
</dbReference>
<dbReference type="Pfam" id="PF16596">
    <property type="entry name" value="MFMR_assoc"/>
    <property type="match status" value="1"/>
</dbReference>
<accession>A0A816ZUY9</accession>
<dbReference type="GO" id="GO:0046983">
    <property type="term" value="F:protein dimerization activity"/>
    <property type="evidence" value="ECO:0007669"/>
    <property type="project" value="UniProtKB-ARBA"/>
</dbReference>
<gene>
    <name evidence="8" type="ORF">DARMORV10_A08P09360.1</name>
</gene>
<keyword evidence="5" id="KW-0804">Transcription</keyword>
<evidence type="ECO:0000256" key="4">
    <source>
        <dbReference type="ARBA" id="ARBA00023125"/>
    </source>
</evidence>
<sequence length="275" mass="29643">MMPPYGTPPHPYVAMYPPGRMYGHPSSLPPVLLLHFGSSGYVFKTGNTEGDGSKQAEVKEKLPIKRSKGSLESLNMIIGKNNDTGKNSGASANGACSKRHVTSRFAKSASDGSSEGSDASSQNLQILLMDHCVLMEVISQRTRSFPSLPTGVPGPPTNLNIGIDYWSGHGNVSTTVPGVVVRELKRQNRKLSNRESARRSRLPKHAECDELAQQADVLNGENASLIAEINELISSCVQNRFTADPSQEGVNLDKNEQELGQNVAETTYGSYNNSA</sequence>
<evidence type="ECO:0000256" key="1">
    <source>
        <dbReference type="ARBA" id="ARBA00004123"/>
    </source>
</evidence>
<evidence type="ECO:0000256" key="3">
    <source>
        <dbReference type="ARBA" id="ARBA00023015"/>
    </source>
</evidence>
<dbReference type="Pfam" id="PF00170">
    <property type="entry name" value="bZIP_1"/>
    <property type="match status" value="1"/>
</dbReference>
<dbReference type="InterPro" id="IPR044827">
    <property type="entry name" value="GBF-like"/>
</dbReference>
<dbReference type="Gene3D" id="1.20.5.170">
    <property type="match status" value="1"/>
</dbReference>
<dbReference type="PROSITE" id="PS50217">
    <property type="entry name" value="BZIP"/>
    <property type="match status" value="1"/>
</dbReference>
<comment type="similarity">
    <text evidence="2">Belongs to the bZIP family.</text>
</comment>
<evidence type="ECO:0000256" key="6">
    <source>
        <dbReference type="ARBA" id="ARBA00023242"/>
    </source>
</evidence>
<dbReference type="AlphaFoldDB" id="A0A816ZUY9"/>
<comment type="subcellular location">
    <subcellularLocation>
        <location evidence="1">Nucleus</location>
    </subcellularLocation>
</comment>
<feature type="domain" description="BZIP" evidence="7">
    <location>
        <begin position="183"/>
        <end position="232"/>
    </location>
</feature>
<keyword evidence="6" id="KW-0539">Nucleus</keyword>
<reference evidence="8" key="1">
    <citation type="submission" date="2021-01" db="EMBL/GenBank/DDBJ databases">
        <authorList>
            <consortium name="Genoscope - CEA"/>
            <person name="William W."/>
        </authorList>
    </citation>
    <scope>NUCLEOTIDE SEQUENCE</scope>
</reference>
<keyword evidence="3" id="KW-0805">Transcription regulation</keyword>
<dbReference type="InterPro" id="IPR045314">
    <property type="entry name" value="bZIP_plant_GBF1"/>
</dbReference>
<dbReference type="SMART" id="SM00338">
    <property type="entry name" value="BRLZ"/>
    <property type="match status" value="1"/>
</dbReference>
<dbReference type="InterPro" id="IPR046347">
    <property type="entry name" value="bZIP_sf"/>
</dbReference>
<protein>
    <submittedName>
        <fullName evidence="8">(rape) hypothetical protein</fullName>
    </submittedName>
</protein>
<proteinExistence type="inferred from homology"/>
<dbReference type="EMBL" id="HG994362">
    <property type="protein sequence ID" value="CAF2226931.1"/>
    <property type="molecule type" value="Genomic_DNA"/>
</dbReference>
<dbReference type="FunFam" id="1.20.5.170:FF:000020">
    <property type="entry name" value="BZIP transcription factor"/>
    <property type="match status" value="1"/>
</dbReference>
<evidence type="ECO:0000313" key="8">
    <source>
        <dbReference type="EMBL" id="CAF2226931.1"/>
    </source>
</evidence>
<name>A0A816ZUY9_BRANA</name>
<evidence type="ECO:0000259" key="7">
    <source>
        <dbReference type="PROSITE" id="PS50217"/>
    </source>
</evidence>
<dbReference type="GO" id="GO:0003700">
    <property type="term" value="F:DNA-binding transcription factor activity"/>
    <property type="evidence" value="ECO:0007669"/>
    <property type="project" value="InterPro"/>
</dbReference>
<keyword evidence="4" id="KW-0238">DNA-binding</keyword>
<dbReference type="CDD" id="cd14702">
    <property type="entry name" value="bZIP_plant_GBF1"/>
    <property type="match status" value="1"/>
</dbReference>
<dbReference type="SUPFAM" id="SSF57959">
    <property type="entry name" value="Leucine zipper domain"/>
    <property type="match status" value="1"/>
</dbReference>
<dbReference type="GO" id="GO:0043565">
    <property type="term" value="F:sequence-specific DNA binding"/>
    <property type="evidence" value="ECO:0007669"/>
    <property type="project" value="InterPro"/>
</dbReference>
<dbReference type="Proteomes" id="UP001295469">
    <property type="component" value="Chromosome A08"/>
</dbReference>
<dbReference type="GO" id="GO:0005634">
    <property type="term" value="C:nucleus"/>
    <property type="evidence" value="ECO:0007669"/>
    <property type="project" value="UniProtKB-SubCell"/>
</dbReference>